<keyword evidence="5" id="KW-1185">Reference proteome</keyword>
<name>B9XS81_PEDPL</name>
<dbReference type="InterPro" id="IPR036291">
    <property type="entry name" value="NAD(P)-bd_dom_sf"/>
</dbReference>
<dbReference type="AlphaFoldDB" id="B9XS81"/>
<evidence type="ECO:0000256" key="2">
    <source>
        <dbReference type="SAM" id="MobiDB-lite"/>
    </source>
</evidence>
<evidence type="ECO:0000313" key="5">
    <source>
        <dbReference type="Proteomes" id="UP000003688"/>
    </source>
</evidence>
<evidence type="ECO:0000313" key="4">
    <source>
        <dbReference type="EMBL" id="EEF57291.1"/>
    </source>
</evidence>
<dbReference type="STRING" id="320771.Cflav_PD0385"/>
<feature type="region of interest" description="Disordered" evidence="2">
    <location>
        <begin position="1"/>
        <end position="34"/>
    </location>
</feature>
<dbReference type="RefSeq" id="WP_007418664.1">
    <property type="nucleotide sequence ID" value="NZ_ABOX02000075.1"/>
</dbReference>
<accession>B9XS81</accession>
<evidence type="ECO:0000259" key="3">
    <source>
        <dbReference type="Pfam" id="PF01370"/>
    </source>
</evidence>
<comment type="similarity">
    <text evidence="1">Belongs to the NAD(P)-dependent epimerase/dehydratase family.</text>
</comment>
<reference evidence="4 5" key="1">
    <citation type="journal article" date="2011" name="J. Bacteriol.">
        <title>Genome sequence of 'Pedosphaera parvula' Ellin514, an aerobic Verrucomicrobial isolate from pasture soil.</title>
        <authorList>
            <person name="Kant R."/>
            <person name="van Passel M.W."/>
            <person name="Sangwan P."/>
            <person name="Palva A."/>
            <person name="Lucas S."/>
            <person name="Copeland A."/>
            <person name="Lapidus A."/>
            <person name="Glavina Del Rio T."/>
            <person name="Dalin E."/>
            <person name="Tice H."/>
            <person name="Bruce D."/>
            <person name="Goodwin L."/>
            <person name="Pitluck S."/>
            <person name="Chertkov O."/>
            <person name="Larimer F.W."/>
            <person name="Land M.L."/>
            <person name="Hauser L."/>
            <person name="Brettin T.S."/>
            <person name="Detter J.C."/>
            <person name="Han S."/>
            <person name="de Vos W.M."/>
            <person name="Janssen P.H."/>
            <person name="Smidt H."/>
        </authorList>
    </citation>
    <scope>NUCLEOTIDE SEQUENCE [LARGE SCALE GENOMIC DNA]</scope>
    <source>
        <strain evidence="4 5">Ellin514</strain>
    </source>
</reference>
<dbReference type="Pfam" id="PF01370">
    <property type="entry name" value="Epimerase"/>
    <property type="match status" value="1"/>
</dbReference>
<gene>
    <name evidence="4" type="ORF">Cflav_PD0385</name>
</gene>
<feature type="compositionally biased region" description="Polar residues" evidence="2">
    <location>
        <begin position="11"/>
        <end position="34"/>
    </location>
</feature>
<evidence type="ECO:0000256" key="1">
    <source>
        <dbReference type="ARBA" id="ARBA00007637"/>
    </source>
</evidence>
<dbReference type="PANTHER" id="PTHR43000">
    <property type="entry name" value="DTDP-D-GLUCOSE 4,6-DEHYDRATASE-RELATED"/>
    <property type="match status" value="1"/>
</dbReference>
<dbReference type="InterPro" id="IPR001509">
    <property type="entry name" value="Epimerase_deHydtase"/>
</dbReference>
<dbReference type="EMBL" id="ABOX02000075">
    <property type="protein sequence ID" value="EEF57291.1"/>
    <property type="molecule type" value="Genomic_DNA"/>
</dbReference>
<dbReference type="Proteomes" id="UP000003688">
    <property type="component" value="Unassembled WGS sequence"/>
</dbReference>
<dbReference type="Gene3D" id="3.40.50.720">
    <property type="entry name" value="NAD(P)-binding Rossmann-like Domain"/>
    <property type="match status" value="1"/>
</dbReference>
<comment type="caution">
    <text evidence="4">The sequence shown here is derived from an EMBL/GenBank/DDBJ whole genome shotgun (WGS) entry which is preliminary data.</text>
</comment>
<sequence length="437" mass="49035">MNLKNHAKRNGMSNGTEQMNSSSHLPSISRTSQRQKPVLITGGAGFIGTNVAHRFLSKGQPVLIYENLSRPGVQRNLEWLQKTHGDLLEVEIAGIQDADKIRRAARHASKVFHFAAQVAVTSSLLDPVHDFEVNARGTLNLLEGLRSLSTPPPLLFTSTNKVYGDLHDVDLQMRDGRYEPVDPLLRTHGFNESRQLDFHSPYGCSKGCACEYVLDYARTFKMPAVAFHMSCIYGPHQFGNEDQGWVAHFLIQALRNKPITVYGDGRQVRDILFVEDLIDAFLLAHENIGSFSGQAFNIGGSPANTSSLIELLALIKNLQGNEPEVHFDDWRPADQRYYVSDIRKFSSATGWAPKVDVQQGVSRLFHWLKENHPRSTEVLKTSDFPVNRLSKKSDNSRHSFANGTVCTGHKKVPRTKHLYEAGDTHVKCPDRKMEKLL</sequence>
<organism evidence="4 5">
    <name type="scientific">Pedosphaera parvula (strain Ellin514)</name>
    <dbReference type="NCBI Taxonomy" id="320771"/>
    <lineage>
        <taxon>Bacteria</taxon>
        <taxon>Pseudomonadati</taxon>
        <taxon>Verrucomicrobiota</taxon>
        <taxon>Pedosphaerae</taxon>
        <taxon>Pedosphaerales</taxon>
        <taxon>Pedosphaeraceae</taxon>
        <taxon>Pedosphaera</taxon>
    </lineage>
</organism>
<feature type="domain" description="NAD-dependent epimerase/dehydratase" evidence="3">
    <location>
        <begin position="38"/>
        <end position="299"/>
    </location>
</feature>
<protein>
    <submittedName>
        <fullName evidence="4">NAD-dependent epimerase/dehydratase</fullName>
    </submittedName>
</protein>
<proteinExistence type="inferred from homology"/>
<dbReference type="SUPFAM" id="SSF51735">
    <property type="entry name" value="NAD(P)-binding Rossmann-fold domains"/>
    <property type="match status" value="1"/>
</dbReference>